<comment type="caution">
    <text evidence="1">The sequence shown here is derived from an EMBL/GenBank/DDBJ whole genome shotgun (WGS) entry which is preliminary data.</text>
</comment>
<dbReference type="AlphaFoldDB" id="A0AAV9BES3"/>
<name>A0AAV9BES3_ACOGR</name>
<dbReference type="PANTHER" id="PTHR33108:SF61">
    <property type="entry name" value="DUF1677 FAMILY PROTEIN"/>
    <property type="match status" value="1"/>
</dbReference>
<protein>
    <submittedName>
        <fullName evidence="1">Uncharacterized protein</fullName>
    </submittedName>
</protein>
<reference evidence="1" key="1">
    <citation type="journal article" date="2023" name="Nat. Commun.">
        <title>Diploid and tetraploid genomes of Acorus and the evolution of monocots.</title>
        <authorList>
            <person name="Ma L."/>
            <person name="Liu K.W."/>
            <person name="Li Z."/>
            <person name="Hsiao Y.Y."/>
            <person name="Qi Y."/>
            <person name="Fu T."/>
            <person name="Tang G.D."/>
            <person name="Zhang D."/>
            <person name="Sun W.H."/>
            <person name="Liu D.K."/>
            <person name="Li Y."/>
            <person name="Chen G.Z."/>
            <person name="Liu X.D."/>
            <person name="Liao X.Y."/>
            <person name="Jiang Y.T."/>
            <person name="Yu X."/>
            <person name="Hao Y."/>
            <person name="Huang J."/>
            <person name="Zhao X.W."/>
            <person name="Ke S."/>
            <person name="Chen Y.Y."/>
            <person name="Wu W.L."/>
            <person name="Hsu J.L."/>
            <person name="Lin Y.F."/>
            <person name="Huang M.D."/>
            <person name="Li C.Y."/>
            <person name="Huang L."/>
            <person name="Wang Z.W."/>
            <person name="Zhao X."/>
            <person name="Zhong W.Y."/>
            <person name="Peng D.H."/>
            <person name="Ahmad S."/>
            <person name="Lan S."/>
            <person name="Zhang J.S."/>
            <person name="Tsai W.C."/>
            <person name="Van de Peer Y."/>
            <person name="Liu Z.J."/>
        </authorList>
    </citation>
    <scope>NUCLEOTIDE SEQUENCE</scope>
    <source>
        <strain evidence="1">SCP</strain>
    </source>
</reference>
<organism evidence="1 2">
    <name type="scientific">Acorus gramineus</name>
    <name type="common">Dwarf sweet flag</name>
    <dbReference type="NCBI Taxonomy" id="55184"/>
    <lineage>
        <taxon>Eukaryota</taxon>
        <taxon>Viridiplantae</taxon>
        <taxon>Streptophyta</taxon>
        <taxon>Embryophyta</taxon>
        <taxon>Tracheophyta</taxon>
        <taxon>Spermatophyta</taxon>
        <taxon>Magnoliopsida</taxon>
        <taxon>Liliopsida</taxon>
        <taxon>Acoraceae</taxon>
        <taxon>Acorus</taxon>
    </lineage>
</organism>
<sequence length="173" mass="19207">MSQKTATTTTRSTTRRLSLDFFQRAVSDVSSEGGITKYMDLRLPVHSSSSNDIRAIQCECCGLSEDCTQAYIRRVRDRYCGRWVCGLCSEAVKEESQRLGHSHHIIVGEAVSAHMEVCMRYNKTTRLNPSKSLARAMSDILKKSSSQKGEHCKIGRSYSSLAAISGGEDSMKD</sequence>
<proteinExistence type="predicted"/>
<reference evidence="1" key="2">
    <citation type="submission" date="2023-06" db="EMBL/GenBank/DDBJ databases">
        <authorList>
            <person name="Ma L."/>
            <person name="Liu K.-W."/>
            <person name="Li Z."/>
            <person name="Hsiao Y.-Y."/>
            <person name="Qi Y."/>
            <person name="Fu T."/>
            <person name="Tang G."/>
            <person name="Zhang D."/>
            <person name="Sun W.-H."/>
            <person name="Liu D.-K."/>
            <person name="Li Y."/>
            <person name="Chen G.-Z."/>
            <person name="Liu X.-D."/>
            <person name="Liao X.-Y."/>
            <person name="Jiang Y.-T."/>
            <person name="Yu X."/>
            <person name="Hao Y."/>
            <person name="Huang J."/>
            <person name="Zhao X.-W."/>
            <person name="Ke S."/>
            <person name="Chen Y.-Y."/>
            <person name="Wu W.-L."/>
            <person name="Hsu J.-L."/>
            <person name="Lin Y.-F."/>
            <person name="Huang M.-D."/>
            <person name="Li C.-Y."/>
            <person name="Huang L."/>
            <person name="Wang Z.-W."/>
            <person name="Zhao X."/>
            <person name="Zhong W.-Y."/>
            <person name="Peng D.-H."/>
            <person name="Ahmad S."/>
            <person name="Lan S."/>
            <person name="Zhang J.-S."/>
            <person name="Tsai W.-C."/>
            <person name="Van De Peer Y."/>
            <person name="Liu Z.-J."/>
        </authorList>
    </citation>
    <scope>NUCLEOTIDE SEQUENCE</scope>
    <source>
        <strain evidence="1">SCP</strain>
        <tissue evidence="1">Leaves</tissue>
    </source>
</reference>
<evidence type="ECO:0000313" key="2">
    <source>
        <dbReference type="Proteomes" id="UP001179952"/>
    </source>
</evidence>
<dbReference type="PANTHER" id="PTHR33108">
    <property type="entry name" value="OS01G0745000 PROTEIN"/>
    <property type="match status" value="1"/>
</dbReference>
<evidence type="ECO:0000313" key="1">
    <source>
        <dbReference type="EMBL" id="KAK1275130.1"/>
    </source>
</evidence>
<accession>A0AAV9BES3</accession>
<dbReference type="Proteomes" id="UP001179952">
    <property type="component" value="Unassembled WGS sequence"/>
</dbReference>
<keyword evidence="2" id="KW-1185">Reference proteome</keyword>
<gene>
    <name evidence="1" type="ORF">QJS04_geneDACA003766</name>
</gene>
<dbReference type="InterPro" id="IPR012876">
    <property type="entry name" value="DUF1677_pln"/>
</dbReference>
<dbReference type="EMBL" id="JAUJYN010000003">
    <property type="protein sequence ID" value="KAK1275130.1"/>
    <property type="molecule type" value="Genomic_DNA"/>
</dbReference>
<dbReference type="Pfam" id="PF07911">
    <property type="entry name" value="DUF1677"/>
    <property type="match status" value="1"/>
</dbReference>